<dbReference type="OrthoDB" id="9179708at2"/>
<gene>
    <name evidence="3" type="ORF">dsat_1741</name>
</gene>
<protein>
    <submittedName>
        <fullName evidence="3">Uncharacterized protein</fullName>
    </submittedName>
</protein>
<evidence type="ECO:0000313" key="3">
    <source>
        <dbReference type="EMBL" id="EPR36213.1"/>
    </source>
</evidence>
<dbReference type="InterPro" id="IPR055259">
    <property type="entry name" value="YkvP/CgeB_Glyco_trans-like"/>
</dbReference>
<accession>S7UV36</accession>
<dbReference type="AlphaFoldDB" id="S7UV36"/>
<dbReference type="Pfam" id="PF12996">
    <property type="entry name" value="DUF3880"/>
    <property type="match status" value="1"/>
</dbReference>
<dbReference type="eggNOG" id="COG4641">
    <property type="taxonomic scope" value="Bacteria"/>
</dbReference>
<comment type="caution">
    <text evidence="3">The sequence shown here is derived from an EMBL/GenBank/DDBJ whole genome shotgun (WGS) entry which is preliminary data.</text>
</comment>
<evidence type="ECO:0000259" key="1">
    <source>
        <dbReference type="Pfam" id="PF12996"/>
    </source>
</evidence>
<evidence type="ECO:0000259" key="2">
    <source>
        <dbReference type="Pfam" id="PF13524"/>
    </source>
</evidence>
<organism evidence="3 4">
    <name type="scientific">Alkalidesulfovibrio alkalitolerans DSM 16529</name>
    <dbReference type="NCBI Taxonomy" id="1121439"/>
    <lineage>
        <taxon>Bacteria</taxon>
        <taxon>Pseudomonadati</taxon>
        <taxon>Thermodesulfobacteriota</taxon>
        <taxon>Desulfovibrionia</taxon>
        <taxon>Desulfovibrionales</taxon>
        <taxon>Desulfovibrionaceae</taxon>
        <taxon>Alkalidesulfovibrio</taxon>
    </lineage>
</organism>
<dbReference type="InterPro" id="IPR024542">
    <property type="entry name" value="YkvP_N"/>
</dbReference>
<keyword evidence="4" id="KW-1185">Reference proteome</keyword>
<feature type="domain" description="Spore protein YkvP/CgeB glycosyl transferase-like" evidence="2">
    <location>
        <begin position="436"/>
        <end position="567"/>
    </location>
</feature>
<dbReference type="Pfam" id="PF13524">
    <property type="entry name" value="Glyco_trans_1_2"/>
    <property type="match status" value="1"/>
</dbReference>
<dbReference type="RefSeq" id="WP_020885627.1">
    <property type="nucleotide sequence ID" value="NZ_ATHI01000001.1"/>
</dbReference>
<dbReference type="PATRIC" id="fig|1121439.3.peg.126"/>
<name>S7UV36_9BACT</name>
<feature type="domain" description="Spore protein YkvP N-terminal" evidence="1">
    <location>
        <begin position="271"/>
        <end position="346"/>
    </location>
</feature>
<dbReference type="EMBL" id="ATHI01000001">
    <property type="protein sequence ID" value="EPR36213.1"/>
    <property type="molecule type" value="Genomic_DNA"/>
</dbReference>
<reference evidence="3 4" key="1">
    <citation type="journal article" date="2013" name="Genome Announc.">
        <title>Draft genome sequences for three mercury-methylating, sulfate-reducing bacteria.</title>
        <authorList>
            <person name="Brown S.D."/>
            <person name="Hurt R.A.Jr."/>
            <person name="Gilmour C.C."/>
            <person name="Elias D.A."/>
        </authorList>
    </citation>
    <scope>NUCLEOTIDE SEQUENCE [LARGE SCALE GENOMIC DNA]</scope>
    <source>
        <strain evidence="3 4">DSM 16529</strain>
    </source>
</reference>
<proteinExistence type="predicted"/>
<evidence type="ECO:0000313" key="4">
    <source>
        <dbReference type="Proteomes" id="UP000014975"/>
    </source>
</evidence>
<sequence length="575" mass="64211">MSGNDASPPPYLVEPLFTDASRQPDGRPDDLQLTVQGKVWRMLGRAGAQTETRGAEEFLRAGRGLPVLLGAGLGHALKLLLAEHDGPVAVIDKETTIAEASGARALLDGQPEGRVLWIAEEDREAALAALTRFQSAHGGLPFAPIVHPLYARLDRDYYGALREALLASSKADFWGRARYAKFKGDLPRVLLITSQYFLMGEIVAACERLGAPHRLLSLEAREMGRTEFVQALLTAVVEFKPDFVFTVNHLGVDREGVLTELLARLELPLASWFVDNPHLILYIYDRLNSPYTAIFTWDADNLGSLKAMGFPHVRYLPLATDALRFRPGAPGLPQWRSRVSFVGNSMVTKVAKRLTAAEPTPRLAAAYPEIARGFSESSERSVRAYLEHAHPDLAPDFAALSTVERRLAFETLVTWEATRQYRLGCIQATLPFSPLIAGDPAWKELLPDEGRAWRWIGELSYYDDLPGFYPQAEVNFNCTSKQMKGAVNQRVFDVPAAGAFLVTDHREQIEELFRPGTEVVCYHEPAEAEDLIRYHLAHPATRERVTRAARERILAEHTYDIRLRELFAAMREIYG</sequence>
<dbReference type="STRING" id="1121439.dsat_1741"/>
<dbReference type="Proteomes" id="UP000014975">
    <property type="component" value="Unassembled WGS sequence"/>
</dbReference>